<organism evidence="2 3">
    <name type="scientific">Candidatus Cryptobacteroides faecipullorum</name>
    <dbReference type="NCBI Taxonomy" id="2840764"/>
    <lineage>
        <taxon>Bacteria</taxon>
        <taxon>Pseudomonadati</taxon>
        <taxon>Bacteroidota</taxon>
        <taxon>Bacteroidia</taxon>
        <taxon>Bacteroidales</taxon>
        <taxon>Candidatus Cryptobacteroides</taxon>
    </lineage>
</organism>
<evidence type="ECO:0000259" key="1">
    <source>
        <dbReference type="Pfam" id="PF25223"/>
    </source>
</evidence>
<reference evidence="2" key="1">
    <citation type="submission" date="2020-10" db="EMBL/GenBank/DDBJ databases">
        <authorList>
            <person name="Gilroy R."/>
        </authorList>
    </citation>
    <scope>NUCLEOTIDE SEQUENCE</scope>
    <source>
        <strain evidence="2">B1-15692</strain>
    </source>
</reference>
<dbReference type="AlphaFoldDB" id="A0A9D9I7Q0"/>
<comment type="caution">
    <text evidence="2">The sequence shown here is derived from an EMBL/GenBank/DDBJ whole genome shotgun (WGS) entry which is preliminary data.</text>
</comment>
<dbReference type="Proteomes" id="UP000823660">
    <property type="component" value="Unassembled WGS sequence"/>
</dbReference>
<dbReference type="InterPro" id="IPR057163">
    <property type="entry name" value="DUF7841"/>
</dbReference>
<evidence type="ECO:0000313" key="2">
    <source>
        <dbReference type="EMBL" id="MBO8467543.1"/>
    </source>
</evidence>
<accession>A0A9D9I7Q0</accession>
<dbReference type="EMBL" id="JADIMH010000041">
    <property type="protein sequence ID" value="MBO8467543.1"/>
    <property type="molecule type" value="Genomic_DNA"/>
</dbReference>
<evidence type="ECO:0000313" key="3">
    <source>
        <dbReference type="Proteomes" id="UP000823660"/>
    </source>
</evidence>
<name>A0A9D9I7Q0_9BACT</name>
<dbReference type="Pfam" id="PF25223">
    <property type="entry name" value="DUF7841"/>
    <property type="match status" value="1"/>
</dbReference>
<feature type="domain" description="DUF7841" evidence="1">
    <location>
        <begin position="15"/>
        <end position="139"/>
    </location>
</feature>
<reference evidence="2" key="2">
    <citation type="journal article" date="2021" name="PeerJ">
        <title>Extensive microbial diversity within the chicken gut microbiome revealed by metagenomics and culture.</title>
        <authorList>
            <person name="Gilroy R."/>
            <person name="Ravi A."/>
            <person name="Getino M."/>
            <person name="Pursley I."/>
            <person name="Horton D.L."/>
            <person name="Alikhan N.F."/>
            <person name="Baker D."/>
            <person name="Gharbi K."/>
            <person name="Hall N."/>
            <person name="Watson M."/>
            <person name="Adriaenssens E.M."/>
            <person name="Foster-Nyarko E."/>
            <person name="Jarju S."/>
            <person name="Secka A."/>
            <person name="Antonio M."/>
            <person name="Oren A."/>
            <person name="Chaudhuri R.R."/>
            <person name="La Ragione R."/>
            <person name="Hildebrand F."/>
            <person name="Pallen M.J."/>
        </authorList>
    </citation>
    <scope>NUCLEOTIDE SEQUENCE</scope>
    <source>
        <strain evidence="2">B1-15692</strain>
    </source>
</reference>
<sequence length="145" mass="16692">MTGQRLDIYESFPPGMLKYLQAYGWHFSKKMCQWAVSMMRRHNQSTGKEEPLDFCDKDKIADALKRGGVTLDKDVAYDAVYVYHMAKADYFKSSVADDVRLALFVKDYIDDPDGYPEKAMTQFYADCIGKGIPIMWEDMLVEDGK</sequence>
<gene>
    <name evidence="2" type="ORF">IAB99_07245</name>
</gene>
<proteinExistence type="predicted"/>
<protein>
    <recommendedName>
        <fullName evidence="1">DUF7841 domain-containing protein</fullName>
    </recommendedName>
</protein>